<accession>A0AA39XNR6</accession>
<dbReference type="PANTHER" id="PTHR23028">
    <property type="entry name" value="ACETYLTRANSFERASE"/>
    <property type="match status" value="1"/>
</dbReference>
<evidence type="ECO:0000313" key="3">
    <source>
        <dbReference type="EMBL" id="KAK0636971.1"/>
    </source>
</evidence>
<reference evidence="3" key="1">
    <citation type="submission" date="2023-06" db="EMBL/GenBank/DDBJ databases">
        <title>Genome-scale phylogeny and comparative genomics of the fungal order Sordariales.</title>
        <authorList>
            <consortium name="Lawrence Berkeley National Laboratory"/>
            <person name="Hensen N."/>
            <person name="Bonometti L."/>
            <person name="Westerberg I."/>
            <person name="Brannstrom I.O."/>
            <person name="Guillou S."/>
            <person name="Cros-Aarteil S."/>
            <person name="Calhoun S."/>
            <person name="Haridas S."/>
            <person name="Kuo A."/>
            <person name="Mondo S."/>
            <person name="Pangilinan J."/>
            <person name="Riley R."/>
            <person name="LaButti K."/>
            <person name="Andreopoulos B."/>
            <person name="Lipzen A."/>
            <person name="Chen C."/>
            <person name="Yanf M."/>
            <person name="Daum C."/>
            <person name="Ng V."/>
            <person name="Clum A."/>
            <person name="Steindorff A."/>
            <person name="Ohm R."/>
            <person name="Martin F."/>
            <person name="Silar P."/>
            <person name="Natvig D."/>
            <person name="Lalanne C."/>
            <person name="Gautier V."/>
            <person name="Ament-velasquez S.L."/>
            <person name="Kruys A."/>
            <person name="Hutchinson M.I."/>
            <person name="Powell A.J."/>
            <person name="Barry K."/>
            <person name="Miller A.N."/>
            <person name="Grigoriev I.V."/>
            <person name="Debuchy R."/>
            <person name="Gladieux P."/>
            <person name="Thoren M.H."/>
            <person name="Johannesson H."/>
        </authorList>
    </citation>
    <scope>NUCLEOTIDE SEQUENCE</scope>
    <source>
        <strain evidence="3">SMH3391-2</strain>
    </source>
</reference>
<evidence type="ECO:0000256" key="1">
    <source>
        <dbReference type="SAM" id="Phobius"/>
    </source>
</evidence>
<dbReference type="Pfam" id="PF01757">
    <property type="entry name" value="Acyl_transf_3"/>
    <property type="match status" value="1"/>
</dbReference>
<gene>
    <name evidence="3" type="ORF">B0T17DRAFT_481415</name>
</gene>
<dbReference type="InterPro" id="IPR050879">
    <property type="entry name" value="Acyltransferase_3"/>
</dbReference>
<keyword evidence="1" id="KW-0812">Transmembrane</keyword>
<protein>
    <submittedName>
        <fullName evidence="3">Acyltransferase family-domain-containing protein</fullName>
    </submittedName>
</protein>
<proteinExistence type="predicted"/>
<keyword evidence="3" id="KW-0808">Transferase</keyword>
<keyword evidence="4" id="KW-1185">Reference proteome</keyword>
<keyword evidence="3" id="KW-0012">Acyltransferase</keyword>
<dbReference type="PANTHER" id="PTHR23028:SF125">
    <property type="entry name" value="ACYLTRANSFERASE"/>
    <property type="match status" value="1"/>
</dbReference>
<dbReference type="GO" id="GO:0016747">
    <property type="term" value="F:acyltransferase activity, transferring groups other than amino-acyl groups"/>
    <property type="evidence" value="ECO:0007669"/>
    <property type="project" value="InterPro"/>
</dbReference>
<evidence type="ECO:0000259" key="2">
    <source>
        <dbReference type="Pfam" id="PF01757"/>
    </source>
</evidence>
<dbReference type="EMBL" id="JAULSR010000001">
    <property type="protein sequence ID" value="KAK0636971.1"/>
    <property type="molecule type" value="Genomic_DNA"/>
</dbReference>
<feature type="transmembrane region" description="Helical" evidence="1">
    <location>
        <begin position="316"/>
        <end position="333"/>
    </location>
</feature>
<dbReference type="AlphaFoldDB" id="A0AA39XNR6"/>
<sequence>MISQSGRPGILDGTGGDDDNASWKLNNTKLGPNLPTLRHTLRWLKLQLWPKSSPDSGKPLRSTAYLDGLRGFAALLVYVHHNELWAHGATYNGEFQIFENAFGWHGEFRFVTFPIIRNFFTGGHFAVGTFYVISGYVLAAKPLALIQAGEHLKLSENLGSAFFRRWFRLYIPLLVTTLVWITSWHLFGFWNGACEAKATFREELWNWYAEFKNFSFLFHSGGGPNWLTFNTHLWSIPLEMRGSMVTYIACLALSRATTKARLLCQVLLVVYFLYIVDGFYCALFIAGMLQCDLDLLSRKDGYFPKFLRRMEPYKTFIYYHLFFIGMFLGGVPSQSQKLEDLRASPGWYWLSYLKPQAVFDFKWFYIFFAANMLMASIPRIWWLKGFFELRFCQFLGRISYALYMVHGPILNLVGDRLYHAVGLVRLLGDSRTHLAWWCNLWPLPLIGPMGFELPVLLPHIILLPLTLWVAHVVTRMVDEPAVRFAAWLYKRTLGGGVEPKEEDSVPLMRLE</sequence>
<feature type="transmembrane region" description="Helical" evidence="1">
    <location>
        <begin position="363"/>
        <end position="382"/>
    </location>
</feature>
<dbReference type="InterPro" id="IPR002656">
    <property type="entry name" value="Acyl_transf_3_dom"/>
</dbReference>
<keyword evidence="1" id="KW-0472">Membrane</keyword>
<organism evidence="3 4">
    <name type="scientific">Bombardia bombarda</name>
    <dbReference type="NCBI Taxonomy" id="252184"/>
    <lineage>
        <taxon>Eukaryota</taxon>
        <taxon>Fungi</taxon>
        <taxon>Dikarya</taxon>
        <taxon>Ascomycota</taxon>
        <taxon>Pezizomycotina</taxon>
        <taxon>Sordariomycetes</taxon>
        <taxon>Sordariomycetidae</taxon>
        <taxon>Sordariales</taxon>
        <taxon>Lasiosphaeriaceae</taxon>
        <taxon>Bombardia</taxon>
    </lineage>
</organism>
<feature type="domain" description="Acyltransferase 3" evidence="2">
    <location>
        <begin position="64"/>
        <end position="433"/>
    </location>
</feature>
<comment type="caution">
    <text evidence="3">The sequence shown here is derived from an EMBL/GenBank/DDBJ whole genome shotgun (WGS) entry which is preliminary data.</text>
</comment>
<dbReference type="Proteomes" id="UP001174934">
    <property type="component" value="Unassembled WGS sequence"/>
</dbReference>
<evidence type="ECO:0000313" key="4">
    <source>
        <dbReference type="Proteomes" id="UP001174934"/>
    </source>
</evidence>
<name>A0AA39XNR6_9PEZI</name>
<feature type="transmembrane region" description="Helical" evidence="1">
    <location>
        <begin position="169"/>
        <end position="187"/>
    </location>
</feature>
<keyword evidence="1" id="KW-1133">Transmembrane helix</keyword>
<feature type="transmembrane region" description="Helical" evidence="1">
    <location>
        <begin position="266"/>
        <end position="289"/>
    </location>
</feature>